<name>A0A6U1E9W8_9CHLO</name>
<dbReference type="GO" id="GO:0016151">
    <property type="term" value="F:nickel cation binding"/>
    <property type="evidence" value="ECO:0007669"/>
    <property type="project" value="InterPro"/>
</dbReference>
<dbReference type="EMBL" id="HBGG01002281">
    <property type="protein sequence ID" value="CAD9198972.1"/>
    <property type="molecule type" value="Transcribed_RNA"/>
</dbReference>
<dbReference type="Pfam" id="PF09055">
    <property type="entry name" value="Sod_Ni"/>
    <property type="match status" value="1"/>
</dbReference>
<gene>
    <name evidence="1" type="ORF">TCHU04912_LOCUS1205</name>
    <name evidence="2" type="ORF">TCHU04912_LOCUS1207</name>
</gene>
<dbReference type="InterPro" id="IPR014123">
    <property type="entry name" value="Superoxide_dismutase_Ni-type"/>
</dbReference>
<evidence type="ECO:0000313" key="1">
    <source>
        <dbReference type="EMBL" id="CAD9198972.1"/>
    </source>
</evidence>
<dbReference type="GO" id="GO:0004784">
    <property type="term" value="F:superoxide dismutase activity"/>
    <property type="evidence" value="ECO:0007669"/>
    <property type="project" value="InterPro"/>
</dbReference>
<reference evidence="2" key="1">
    <citation type="submission" date="2021-01" db="EMBL/GenBank/DDBJ databases">
        <authorList>
            <person name="Corre E."/>
            <person name="Pelletier E."/>
            <person name="Niang G."/>
            <person name="Scheremetjew M."/>
            <person name="Finn R."/>
            <person name="Kale V."/>
            <person name="Holt S."/>
            <person name="Cochrane G."/>
            <person name="Meng A."/>
            <person name="Brown T."/>
            <person name="Cohen L."/>
        </authorList>
    </citation>
    <scope>NUCLEOTIDE SEQUENCE</scope>
    <source>
        <strain evidence="2">PLY429</strain>
    </source>
</reference>
<accession>A0A6U1E9W8</accession>
<organism evidence="2">
    <name type="scientific">Tetraselmis chuii</name>
    <dbReference type="NCBI Taxonomy" id="63592"/>
    <lineage>
        <taxon>Eukaryota</taxon>
        <taxon>Viridiplantae</taxon>
        <taxon>Chlorophyta</taxon>
        <taxon>core chlorophytes</taxon>
        <taxon>Chlorodendrophyceae</taxon>
        <taxon>Chlorodendrales</taxon>
        <taxon>Chlorodendraceae</taxon>
        <taxon>Tetraselmis</taxon>
    </lineage>
</organism>
<evidence type="ECO:0000313" key="2">
    <source>
        <dbReference type="EMBL" id="CAD9198974.1"/>
    </source>
</evidence>
<evidence type="ECO:0008006" key="3">
    <source>
        <dbReference type="Google" id="ProtNLM"/>
    </source>
</evidence>
<dbReference type="EMBL" id="HBGG01002283">
    <property type="protein sequence ID" value="CAD9198974.1"/>
    <property type="molecule type" value="Transcribed_RNA"/>
</dbReference>
<dbReference type="Gene3D" id="1.20.120.400">
    <property type="entry name" value="Nickel-containing superoxide dismutase"/>
    <property type="match status" value="1"/>
</dbReference>
<proteinExistence type="predicted"/>
<dbReference type="InterPro" id="IPR036502">
    <property type="entry name" value="NiSOD_sf"/>
</dbReference>
<dbReference type="SUPFAM" id="SSF109770">
    <property type="entry name" value="Nickel-containing superoxide dismutase, NiSOD"/>
    <property type="match status" value="1"/>
</dbReference>
<dbReference type="AlphaFoldDB" id="A0A6U1E9W8"/>
<protein>
    <recommendedName>
        <fullName evidence="3">Superoxide dismutase</fullName>
    </recommendedName>
</protein>
<sequence length="165" mass="18114">MASITASVLGRATASLRVGGARRAPTLKRSAFKVVAHCQVPCGIFDDKRQLSKLKEDSSTIRKACTEMADLAAKGPGLETNNTFTRWVMYKEKHADSIIDDVGYYFMSQRFPKWEFGSNEEYLSALEVHHKLMIAAMKAKQGTGAGTCDALDSAIEAVTSLPMYK</sequence>